<evidence type="ECO:0000259" key="1">
    <source>
        <dbReference type="Pfam" id="PF12697"/>
    </source>
</evidence>
<sequence>MSDENDSFEERYWTSPDGLKLHFRDYAGPEAGPGTSILPPVICLPGLTRNSRDFEDLAEHLAGRTRVICPSLRGRGDSEYASDSATYVPTQYVADLLALFEQEGIDRAIFVGTSLGGILTMLMAATKPDLIAGALINDIGPEISDEGLDRIRSYVGQGGSFPTWMHAARAIEEGQGPIFPGYDTDDWIKMAKRAMTVGTNQRICYDYDAKIAEPFGGESAEGGGDLWEPFGVLAAKPLVIVRGETSDILSPETLARMNNQADDAEVVIVPEVGHAPYLEDDASLAALDRLLDRIAAR</sequence>
<reference evidence="2 3" key="1">
    <citation type="submission" date="2019-12" db="EMBL/GenBank/DDBJ databases">
        <title>Genomic-based taxomic classification of the family Erythrobacteraceae.</title>
        <authorList>
            <person name="Xu L."/>
        </authorList>
    </citation>
    <scope>NUCLEOTIDE SEQUENCE [LARGE SCALE GENOMIC DNA]</scope>
    <source>
        <strain evidence="2 3">LMG 29519</strain>
    </source>
</reference>
<name>A0A6I4TZ36_9SPHN</name>
<accession>A0A6I4TZ36</accession>
<feature type="domain" description="AB hydrolase-1" evidence="1">
    <location>
        <begin position="41"/>
        <end position="286"/>
    </location>
</feature>
<dbReference type="OrthoDB" id="9791366at2"/>
<dbReference type="InterPro" id="IPR050266">
    <property type="entry name" value="AB_hydrolase_sf"/>
</dbReference>
<keyword evidence="2" id="KW-0378">Hydrolase</keyword>
<comment type="caution">
    <text evidence="2">The sequence shown here is derived from an EMBL/GenBank/DDBJ whole genome shotgun (WGS) entry which is preliminary data.</text>
</comment>
<dbReference type="InterPro" id="IPR029058">
    <property type="entry name" value="AB_hydrolase_fold"/>
</dbReference>
<dbReference type="SUPFAM" id="SSF53474">
    <property type="entry name" value="alpha/beta-Hydrolases"/>
    <property type="match status" value="1"/>
</dbReference>
<dbReference type="Gene3D" id="3.40.50.1820">
    <property type="entry name" value="alpha/beta hydrolase"/>
    <property type="match status" value="1"/>
</dbReference>
<keyword evidence="3" id="KW-1185">Reference proteome</keyword>
<evidence type="ECO:0000313" key="3">
    <source>
        <dbReference type="Proteomes" id="UP000429229"/>
    </source>
</evidence>
<organism evidence="2 3">
    <name type="scientific">Alteriqipengyuania halimionae</name>
    <dbReference type="NCBI Taxonomy" id="1926630"/>
    <lineage>
        <taxon>Bacteria</taxon>
        <taxon>Pseudomonadati</taxon>
        <taxon>Pseudomonadota</taxon>
        <taxon>Alphaproteobacteria</taxon>
        <taxon>Sphingomonadales</taxon>
        <taxon>Erythrobacteraceae</taxon>
        <taxon>Alteriqipengyuania</taxon>
    </lineage>
</organism>
<gene>
    <name evidence="2" type="ORF">GRI68_01680</name>
</gene>
<evidence type="ECO:0000313" key="2">
    <source>
        <dbReference type="EMBL" id="MXP08888.1"/>
    </source>
</evidence>
<dbReference type="PANTHER" id="PTHR43798">
    <property type="entry name" value="MONOACYLGLYCEROL LIPASE"/>
    <property type="match status" value="1"/>
</dbReference>
<dbReference type="GO" id="GO:0016787">
    <property type="term" value="F:hydrolase activity"/>
    <property type="evidence" value="ECO:0007669"/>
    <property type="project" value="UniProtKB-KW"/>
</dbReference>
<proteinExistence type="predicted"/>
<protein>
    <submittedName>
        <fullName evidence="2">Alpha/beta fold hydrolase</fullName>
    </submittedName>
</protein>
<dbReference type="Proteomes" id="UP000429229">
    <property type="component" value="Unassembled WGS sequence"/>
</dbReference>
<dbReference type="EMBL" id="WTYR01000001">
    <property type="protein sequence ID" value="MXP08888.1"/>
    <property type="molecule type" value="Genomic_DNA"/>
</dbReference>
<dbReference type="Pfam" id="PF12697">
    <property type="entry name" value="Abhydrolase_6"/>
    <property type="match status" value="1"/>
</dbReference>
<dbReference type="InterPro" id="IPR000073">
    <property type="entry name" value="AB_hydrolase_1"/>
</dbReference>
<dbReference type="AlphaFoldDB" id="A0A6I4TZ36"/>
<dbReference type="RefSeq" id="WP_160615403.1">
    <property type="nucleotide sequence ID" value="NZ_WTYR01000001.1"/>
</dbReference>